<dbReference type="GO" id="GO:0003824">
    <property type="term" value="F:catalytic activity"/>
    <property type="evidence" value="ECO:0007669"/>
    <property type="project" value="InterPro"/>
</dbReference>
<gene>
    <name evidence="3" type="ORF">Pmar_PMAR027775</name>
</gene>
<dbReference type="SUPFAM" id="SSF75304">
    <property type="entry name" value="Amidase signature (AS) enzymes"/>
    <property type="match status" value="1"/>
</dbReference>
<dbReference type="OMA" id="SWPGANH"/>
<dbReference type="AlphaFoldDB" id="C5LS69"/>
<dbReference type="InterPro" id="IPR023631">
    <property type="entry name" value="Amidase_dom"/>
</dbReference>
<dbReference type="InterPro" id="IPR036928">
    <property type="entry name" value="AS_sf"/>
</dbReference>
<feature type="domain" description="Amidase" evidence="2">
    <location>
        <begin position="21"/>
        <end position="460"/>
    </location>
</feature>
<protein>
    <recommendedName>
        <fullName evidence="2">Amidase domain-containing protein</fullName>
    </recommendedName>
</protein>
<organism evidence="4">
    <name type="scientific">Perkinsus marinus (strain ATCC 50983 / TXsc)</name>
    <dbReference type="NCBI Taxonomy" id="423536"/>
    <lineage>
        <taxon>Eukaryota</taxon>
        <taxon>Sar</taxon>
        <taxon>Alveolata</taxon>
        <taxon>Perkinsozoa</taxon>
        <taxon>Perkinsea</taxon>
        <taxon>Perkinsida</taxon>
        <taxon>Perkinsidae</taxon>
        <taxon>Perkinsus</taxon>
    </lineage>
</organism>
<dbReference type="PANTHER" id="PTHR11895:SF67">
    <property type="entry name" value="AMIDASE DOMAIN-CONTAINING PROTEIN"/>
    <property type="match status" value="1"/>
</dbReference>
<dbReference type="PANTHER" id="PTHR11895">
    <property type="entry name" value="TRANSAMIDASE"/>
    <property type="match status" value="1"/>
</dbReference>
<comment type="similarity">
    <text evidence="1">Belongs to the amidase family.</text>
</comment>
<evidence type="ECO:0000259" key="2">
    <source>
        <dbReference type="Pfam" id="PF01425"/>
    </source>
</evidence>
<evidence type="ECO:0000256" key="1">
    <source>
        <dbReference type="ARBA" id="ARBA00009199"/>
    </source>
</evidence>
<dbReference type="InterPro" id="IPR020556">
    <property type="entry name" value="Amidase_CS"/>
</dbReference>
<dbReference type="OrthoDB" id="566138at2759"/>
<dbReference type="PROSITE" id="PS00571">
    <property type="entry name" value="AMIDASES"/>
    <property type="match status" value="1"/>
</dbReference>
<proteinExistence type="inferred from homology"/>
<evidence type="ECO:0000313" key="3">
    <source>
        <dbReference type="EMBL" id="EER00431.1"/>
    </source>
</evidence>
<dbReference type="Proteomes" id="UP000007800">
    <property type="component" value="Unassembled WGS sequence"/>
</dbReference>
<evidence type="ECO:0000313" key="4">
    <source>
        <dbReference type="Proteomes" id="UP000007800"/>
    </source>
</evidence>
<dbReference type="InterPro" id="IPR000120">
    <property type="entry name" value="Amidase"/>
</dbReference>
<dbReference type="RefSeq" id="XP_002767713.1">
    <property type="nucleotide sequence ID" value="XM_002767667.1"/>
</dbReference>
<reference evidence="3 4" key="1">
    <citation type="submission" date="2008-07" db="EMBL/GenBank/DDBJ databases">
        <authorList>
            <person name="El-Sayed N."/>
            <person name="Caler E."/>
            <person name="Inman J."/>
            <person name="Amedeo P."/>
            <person name="Hass B."/>
            <person name="Wortman J."/>
        </authorList>
    </citation>
    <scope>NUCLEOTIDE SEQUENCE [LARGE SCALE GENOMIC DNA]</scope>
    <source>
        <strain evidence="4">ATCC 50983 / TXsc</strain>
    </source>
</reference>
<sequence length="503" mass="55938">MEALDEHFHFMAGKFNWMEIKTAAQASKERFDKGEPLSKLDGIPFIVKDEMSVKGLLELVGTNPRDPKNPRLNKYATKNDPVVQALLDAGAILFGTSVMHEYGISPVGYNVWHHGPLNAFDRSRYTGGSSSGSATGVALGIFPFAIGFDGGGSVRIPASWSGVVGAIPTFGTVRYENAETEIFTTLHCGPITTSVADAAIVLSVMANTKHDGELKKLTGNRTDIVLPGEHSFDRIYHEKFGSPMPKIDFCPLYTEDPAFTVGYDTAWVEDSDPEIKAMFYEVRDWINQQEGWAIQDDFVMTHWKHQTLAHTLTIASEFHQAHKDDKLSILEPNTKVPGQTPFCTPAVFPQISLALGSNIDDSITDAAERMKRWASEQWMEQFEKMDVVMTPAMALPAQPIKAGVDAHGLFDATLISKMLKYIWPSNLMGFPSLTVTIKNNKDELPIGIQVICRPFEEGKCFAIAKKIEEHFTSQRKHPEQWGADEGKRPRWGWVDIFDGIEGK</sequence>
<dbReference type="InParanoid" id="C5LS69"/>
<dbReference type="Gene3D" id="3.90.1300.10">
    <property type="entry name" value="Amidase signature (AS) domain"/>
    <property type="match status" value="1"/>
</dbReference>
<keyword evidence="4" id="KW-1185">Reference proteome</keyword>
<dbReference type="Pfam" id="PF01425">
    <property type="entry name" value="Amidase"/>
    <property type="match status" value="1"/>
</dbReference>
<dbReference type="GeneID" id="9050203"/>
<accession>C5LS69</accession>
<name>C5LS69_PERM5</name>
<dbReference type="EMBL" id="GG685043">
    <property type="protein sequence ID" value="EER00431.1"/>
    <property type="molecule type" value="Genomic_DNA"/>
</dbReference>